<reference evidence="18 19" key="1">
    <citation type="journal article" date="2013" name="Genome Announc.">
        <title>Draft Genome Sequence of an Alphaproteobacterium, Caenispirillum salinarum AK4(T), Isolated from a Solar Saltern.</title>
        <authorList>
            <person name="Khatri I."/>
            <person name="Singh A."/>
            <person name="Korpole S."/>
            <person name="Pinnaka A.K."/>
            <person name="Subramanian S."/>
        </authorList>
    </citation>
    <scope>NUCLEOTIDE SEQUENCE [LARGE SCALE GENOMIC DNA]</scope>
    <source>
        <strain evidence="18 19">AK4</strain>
    </source>
</reference>
<evidence type="ECO:0000256" key="4">
    <source>
        <dbReference type="ARBA" id="ARBA00022598"/>
    </source>
</evidence>
<keyword evidence="7 15" id="KW-0227">DNA damage</keyword>
<dbReference type="STRING" id="1238182.C882_0083"/>
<dbReference type="PATRIC" id="fig|1238182.3.peg.2299"/>
<dbReference type="InterPro" id="IPR018239">
    <property type="entry name" value="DNA_ligase_AS"/>
</dbReference>
<evidence type="ECO:0000256" key="2">
    <source>
        <dbReference type="ARBA" id="ARBA00012722"/>
    </source>
</evidence>
<dbReference type="InterPro" id="IPR004150">
    <property type="entry name" value="NAD_DNA_ligase_OB"/>
</dbReference>
<sequence length="704" mass="77189">MPTETDTAAALRTKPVPELTREEAETELAALAAVLAEHDRLYHTEDAPEVSDAEYDALKARNADIEKRFPALVRADSPSQRVGAAPAAGFSKVRHRVPMLSLDNVFSEDELRDFLAGLRRFLKLDDDADLEIVAEPKIDGLSFNARYENGVFVQAATRGDGQEGEDITANMRTIADLPDRLTGDAPEVLEVRGEVYMSRDAFFALNERQEAAGAKVFANPRNAAAGSLRQLDPKVTASRPLALFAYSWGEVVGYEADTHWGYLEQLHAWGLPTNPEARLCRNVDDLMTLYQEIFEKRPTLPYDIDGIVYKVNRIDWQKRLGFVSRSPRWAVAHKFPAEQAQTVLEAIEIQVGRTGALTPVAHLTPVTVGGVVVSRATLHNEDEIARKDVRVGDTVRIQRAGDVIPQVLGVVEGTERGPEPYVFPDHCPVCGSQAIREEGEAVRRCTGGLICAAQAKERLKHFVSRDAFDIEGMGAKNVELFFEKEFIRAPADIFKLHELEQPGQKRISSLPGFGEKSAQKLFAAIEERKRISLDRFIYALGIRQVGQATARLLAQSYHTLDALREAMIAAADKESDAHKDLVNIEGIGESMADDITGFFTEEHNQQVLDDLLAVGLEVQPFEGRVSTDSPIAGKTVVFTGALETMSRGEAKARAQSLGAKVAGSVSKKTDLVVAGPGAGSKLKQAQELGVETMTEEEYLAYIGS</sequence>
<dbReference type="NCBIfam" id="NF005932">
    <property type="entry name" value="PRK07956.1"/>
    <property type="match status" value="1"/>
</dbReference>
<dbReference type="SMART" id="SM00532">
    <property type="entry name" value="LIGANc"/>
    <property type="match status" value="1"/>
</dbReference>
<dbReference type="GO" id="GO:0003911">
    <property type="term" value="F:DNA ligase (NAD+) activity"/>
    <property type="evidence" value="ECO:0007669"/>
    <property type="project" value="UniProtKB-UniRule"/>
</dbReference>
<feature type="binding site" evidence="15">
    <location>
        <position position="135"/>
    </location>
    <ligand>
        <name>NAD(+)</name>
        <dbReference type="ChEBI" id="CHEBI:57540"/>
    </ligand>
</feature>
<feature type="binding site" evidence="15">
    <location>
        <position position="451"/>
    </location>
    <ligand>
        <name>Zn(2+)</name>
        <dbReference type="ChEBI" id="CHEBI:29105"/>
    </ligand>
</feature>
<organism evidence="18 19">
    <name type="scientific">Caenispirillum salinarum AK4</name>
    <dbReference type="NCBI Taxonomy" id="1238182"/>
    <lineage>
        <taxon>Bacteria</taxon>
        <taxon>Pseudomonadati</taxon>
        <taxon>Pseudomonadota</taxon>
        <taxon>Alphaproteobacteria</taxon>
        <taxon>Rhodospirillales</taxon>
        <taxon>Novispirillaceae</taxon>
        <taxon>Caenispirillum</taxon>
    </lineage>
</organism>
<dbReference type="InterPro" id="IPR012340">
    <property type="entry name" value="NA-bd_OB-fold"/>
</dbReference>
<dbReference type="Gene3D" id="1.10.287.610">
    <property type="entry name" value="Helix hairpin bin"/>
    <property type="match status" value="1"/>
</dbReference>
<dbReference type="PANTHER" id="PTHR23389">
    <property type="entry name" value="CHROMOSOME TRANSMISSION FIDELITY FACTOR 18"/>
    <property type="match status" value="1"/>
</dbReference>
<feature type="binding site" evidence="15">
    <location>
        <position position="310"/>
    </location>
    <ligand>
        <name>NAD(+)</name>
        <dbReference type="ChEBI" id="CHEBI:57540"/>
    </ligand>
</feature>
<evidence type="ECO:0000256" key="14">
    <source>
        <dbReference type="ARBA" id="ARBA00060881"/>
    </source>
</evidence>
<dbReference type="Gene3D" id="3.30.470.30">
    <property type="entry name" value="DNA ligase/mRNA capping enzyme"/>
    <property type="match status" value="1"/>
</dbReference>
<dbReference type="SUPFAM" id="SSF50249">
    <property type="entry name" value="Nucleic acid-binding proteins"/>
    <property type="match status" value="1"/>
</dbReference>
<dbReference type="OrthoDB" id="9759736at2"/>
<evidence type="ECO:0000256" key="13">
    <source>
        <dbReference type="ARBA" id="ARBA00034005"/>
    </source>
</evidence>
<name>K9GXL0_9PROT</name>
<dbReference type="SMART" id="SM00292">
    <property type="entry name" value="BRCT"/>
    <property type="match status" value="1"/>
</dbReference>
<keyword evidence="10 15" id="KW-0520">NAD</keyword>
<dbReference type="SUPFAM" id="SSF56091">
    <property type="entry name" value="DNA ligase/mRNA capping enzyme, catalytic domain"/>
    <property type="match status" value="1"/>
</dbReference>
<dbReference type="PROSITE" id="PS01055">
    <property type="entry name" value="DNA_LIGASE_N1"/>
    <property type="match status" value="1"/>
</dbReference>
<dbReference type="InterPro" id="IPR010994">
    <property type="entry name" value="RuvA_2-like"/>
</dbReference>
<proteinExistence type="inferred from homology"/>
<evidence type="ECO:0000256" key="8">
    <source>
        <dbReference type="ARBA" id="ARBA00022833"/>
    </source>
</evidence>
<comment type="catalytic activity">
    <reaction evidence="13 15 16">
        <text>NAD(+) + (deoxyribonucleotide)n-3'-hydroxyl + 5'-phospho-(deoxyribonucleotide)m = (deoxyribonucleotide)n+m + AMP + beta-nicotinamide D-nucleotide.</text>
        <dbReference type="EC" id="6.5.1.2"/>
    </reaction>
</comment>
<evidence type="ECO:0000256" key="15">
    <source>
        <dbReference type="HAMAP-Rule" id="MF_01588"/>
    </source>
</evidence>
<evidence type="ECO:0000313" key="19">
    <source>
        <dbReference type="Proteomes" id="UP000009881"/>
    </source>
</evidence>
<dbReference type="FunFam" id="1.10.150.20:FF:000007">
    <property type="entry name" value="DNA ligase"/>
    <property type="match status" value="1"/>
</dbReference>
<dbReference type="GO" id="GO:0003677">
    <property type="term" value="F:DNA binding"/>
    <property type="evidence" value="ECO:0007669"/>
    <property type="project" value="InterPro"/>
</dbReference>
<dbReference type="RefSeq" id="WP_009540743.1">
    <property type="nucleotide sequence ID" value="NZ_ANHY01000010.1"/>
</dbReference>
<evidence type="ECO:0000256" key="6">
    <source>
        <dbReference type="ARBA" id="ARBA00022723"/>
    </source>
</evidence>
<dbReference type="eggNOG" id="COG0272">
    <property type="taxonomic scope" value="Bacteria"/>
</dbReference>
<dbReference type="Pfam" id="PF03119">
    <property type="entry name" value="DNA_ligase_ZBD"/>
    <property type="match status" value="1"/>
</dbReference>
<feature type="binding site" evidence="15">
    <location>
        <position position="194"/>
    </location>
    <ligand>
        <name>NAD(+)</name>
        <dbReference type="ChEBI" id="CHEBI:57540"/>
    </ligand>
</feature>
<evidence type="ECO:0000256" key="7">
    <source>
        <dbReference type="ARBA" id="ARBA00022763"/>
    </source>
</evidence>
<feature type="active site" description="N6-AMP-lysine intermediate" evidence="15">
    <location>
        <position position="137"/>
    </location>
</feature>
<feature type="binding site" evidence="15">
    <location>
        <position position="427"/>
    </location>
    <ligand>
        <name>Zn(2+)</name>
        <dbReference type="ChEBI" id="CHEBI:29105"/>
    </ligand>
</feature>
<dbReference type="InterPro" id="IPR003583">
    <property type="entry name" value="Hlx-hairpin-Hlx_DNA-bd_motif"/>
</dbReference>
<dbReference type="InterPro" id="IPR001679">
    <property type="entry name" value="DNA_ligase"/>
</dbReference>
<keyword evidence="5 15" id="KW-0235">DNA replication</keyword>
<evidence type="ECO:0000256" key="11">
    <source>
        <dbReference type="ARBA" id="ARBA00023204"/>
    </source>
</evidence>
<dbReference type="PIRSF" id="PIRSF001604">
    <property type="entry name" value="LigA"/>
    <property type="match status" value="1"/>
</dbReference>
<dbReference type="Gene3D" id="6.20.10.30">
    <property type="match status" value="1"/>
</dbReference>
<evidence type="ECO:0000256" key="10">
    <source>
        <dbReference type="ARBA" id="ARBA00023027"/>
    </source>
</evidence>
<dbReference type="GO" id="GO:0006281">
    <property type="term" value="P:DNA repair"/>
    <property type="evidence" value="ECO:0007669"/>
    <property type="project" value="UniProtKB-KW"/>
</dbReference>
<dbReference type="Gene3D" id="1.10.150.20">
    <property type="entry name" value="5' to 3' exonuclease, C-terminal subdomain"/>
    <property type="match status" value="2"/>
</dbReference>
<keyword evidence="19" id="KW-1185">Reference proteome</keyword>
<comment type="similarity">
    <text evidence="14 15">Belongs to the NAD-dependent DNA ligase family. LigA subfamily.</text>
</comment>
<comment type="caution">
    <text evidence="15">Lacks conserved residue(s) required for the propagation of feature annotation.</text>
</comment>
<dbReference type="InterPro" id="IPR041663">
    <property type="entry name" value="DisA/LigA_HHH"/>
</dbReference>
<dbReference type="Pfam" id="PF14520">
    <property type="entry name" value="HHH_5"/>
    <property type="match status" value="1"/>
</dbReference>
<comment type="cofactor">
    <cofactor evidence="15">
        <name>Mg(2+)</name>
        <dbReference type="ChEBI" id="CHEBI:18420"/>
    </cofactor>
    <cofactor evidence="15">
        <name>Mn(2+)</name>
        <dbReference type="ChEBI" id="CHEBI:29035"/>
    </cofactor>
</comment>
<feature type="binding site" evidence="15">
    <location>
        <begin position="52"/>
        <end position="56"/>
    </location>
    <ligand>
        <name>NAD(+)</name>
        <dbReference type="ChEBI" id="CHEBI:57540"/>
    </ligand>
</feature>
<dbReference type="HAMAP" id="MF_01588">
    <property type="entry name" value="DNA_ligase_A"/>
    <property type="match status" value="1"/>
</dbReference>
<keyword evidence="4 15" id="KW-0436">Ligase</keyword>
<dbReference type="EC" id="6.5.1.2" evidence="2 15"/>
<evidence type="ECO:0000259" key="17">
    <source>
        <dbReference type="PROSITE" id="PS50172"/>
    </source>
</evidence>
<dbReference type="InterPro" id="IPR013839">
    <property type="entry name" value="DNAligase_adenylation"/>
</dbReference>
<evidence type="ECO:0000256" key="3">
    <source>
        <dbReference type="ARBA" id="ARBA00013308"/>
    </source>
</evidence>
<keyword evidence="9 15" id="KW-0460">Magnesium</keyword>
<dbReference type="InterPro" id="IPR036420">
    <property type="entry name" value="BRCT_dom_sf"/>
</dbReference>
<dbReference type="InterPro" id="IPR001357">
    <property type="entry name" value="BRCT_dom"/>
</dbReference>
<dbReference type="CDD" id="cd00114">
    <property type="entry name" value="LIGANc"/>
    <property type="match status" value="1"/>
</dbReference>
<dbReference type="GO" id="GO:0046872">
    <property type="term" value="F:metal ion binding"/>
    <property type="evidence" value="ECO:0007669"/>
    <property type="project" value="UniProtKB-KW"/>
</dbReference>
<dbReference type="InterPro" id="IPR013840">
    <property type="entry name" value="DNAligase_N"/>
</dbReference>
<dbReference type="PROSITE" id="PS01056">
    <property type="entry name" value="DNA_LIGASE_N2"/>
    <property type="match status" value="1"/>
</dbReference>
<protein>
    <recommendedName>
        <fullName evidence="3 15">DNA ligase</fullName>
        <ecNumber evidence="2 15">6.5.1.2</ecNumber>
    </recommendedName>
    <alternativeName>
        <fullName evidence="15">Polydeoxyribonucleotide synthase [NAD(+)]</fullName>
    </alternativeName>
</protein>
<feature type="binding site" evidence="15">
    <location>
        <position position="430"/>
    </location>
    <ligand>
        <name>Zn(2+)</name>
        <dbReference type="ChEBI" id="CHEBI:29105"/>
    </ligand>
</feature>
<evidence type="ECO:0000256" key="1">
    <source>
        <dbReference type="ARBA" id="ARBA00004067"/>
    </source>
</evidence>
<dbReference type="FunFam" id="3.30.470.30:FF:000001">
    <property type="entry name" value="DNA ligase"/>
    <property type="match status" value="1"/>
</dbReference>
<dbReference type="PROSITE" id="PS50172">
    <property type="entry name" value="BRCT"/>
    <property type="match status" value="1"/>
</dbReference>
<dbReference type="Pfam" id="PF00533">
    <property type="entry name" value="BRCT"/>
    <property type="match status" value="1"/>
</dbReference>
<evidence type="ECO:0000256" key="5">
    <source>
        <dbReference type="ARBA" id="ARBA00022705"/>
    </source>
</evidence>
<comment type="function">
    <text evidence="1 15">DNA ligase that catalyzes the formation of phosphodiester linkages between 5'-phosphoryl and 3'-hydroxyl groups in double-stranded DNA using NAD as a coenzyme and as the energy source for the reaction. It is essential for DNA replication and repair of damaged DNA.</text>
</comment>
<dbReference type="GO" id="GO:0006260">
    <property type="term" value="P:DNA replication"/>
    <property type="evidence" value="ECO:0007669"/>
    <property type="project" value="UniProtKB-KW"/>
</dbReference>
<dbReference type="Pfam" id="PF01653">
    <property type="entry name" value="DNA_ligase_aden"/>
    <property type="match status" value="1"/>
</dbReference>
<dbReference type="NCBIfam" id="TIGR00575">
    <property type="entry name" value="dnlj"/>
    <property type="match status" value="1"/>
</dbReference>
<evidence type="ECO:0000256" key="9">
    <source>
        <dbReference type="ARBA" id="ARBA00022842"/>
    </source>
</evidence>
<dbReference type="SMART" id="SM00278">
    <property type="entry name" value="HhH1"/>
    <property type="match status" value="3"/>
</dbReference>
<accession>K9GXL0</accession>
<keyword evidence="6 15" id="KW-0479">Metal-binding</keyword>
<dbReference type="Pfam" id="PF12826">
    <property type="entry name" value="HHH_2"/>
    <property type="match status" value="1"/>
</dbReference>
<dbReference type="CDD" id="cd17748">
    <property type="entry name" value="BRCT_DNA_ligase_like"/>
    <property type="match status" value="1"/>
</dbReference>
<evidence type="ECO:0000256" key="16">
    <source>
        <dbReference type="RuleBase" id="RU000618"/>
    </source>
</evidence>
<keyword evidence="11 15" id="KW-0234">DNA repair</keyword>
<dbReference type="InterPro" id="IPR033136">
    <property type="entry name" value="DNA_ligase_CS"/>
</dbReference>
<dbReference type="Pfam" id="PF03120">
    <property type="entry name" value="OB_DNA_ligase"/>
    <property type="match status" value="1"/>
</dbReference>
<evidence type="ECO:0000313" key="18">
    <source>
        <dbReference type="EMBL" id="EKV30002.1"/>
    </source>
</evidence>
<feature type="binding site" evidence="15">
    <location>
        <begin position="101"/>
        <end position="102"/>
    </location>
    <ligand>
        <name>NAD(+)</name>
        <dbReference type="ChEBI" id="CHEBI:57540"/>
    </ligand>
</feature>
<dbReference type="Gene3D" id="3.40.50.10190">
    <property type="entry name" value="BRCT domain"/>
    <property type="match status" value="1"/>
</dbReference>
<keyword evidence="12 15" id="KW-0464">Manganese</keyword>
<feature type="domain" description="BRCT" evidence="17">
    <location>
        <begin position="626"/>
        <end position="704"/>
    </location>
</feature>
<dbReference type="Proteomes" id="UP000009881">
    <property type="component" value="Unassembled WGS sequence"/>
</dbReference>
<dbReference type="PANTHER" id="PTHR23389:SF9">
    <property type="entry name" value="DNA LIGASE"/>
    <property type="match status" value="1"/>
</dbReference>
<evidence type="ECO:0000256" key="12">
    <source>
        <dbReference type="ARBA" id="ARBA00023211"/>
    </source>
</evidence>
<feature type="binding site" evidence="15">
    <location>
        <position position="334"/>
    </location>
    <ligand>
        <name>NAD(+)</name>
        <dbReference type="ChEBI" id="CHEBI:57540"/>
    </ligand>
</feature>
<dbReference type="GO" id="GO:0005829">
    <property type="term" value="C:cytosol"/>
    <property type="evidence" value="ECO:0007669"/>
    <property type="project" value="TreeGrafter"/>
</dbReference>
<dbReference type="AlphaFoldDB" id="K9GXL0"/>
<gene>
    <name evidence="15" type="primary">ligA</name>
    <name evidence="18" type="ORF">C882_0083</name>
</gene>
<dbReference type="SUPFAM" id="SSF52113">
    <property type="entry name" value="BRCT domain"/>
    <property type="match status" value="1"/>
</dbReference>
<dbReference type="Gene3D" id="2.40.50.140">
    <property type="entry name" value="Nucleic acid-binding proteins"/>
    <property type="match status" value="1"/>
</dbReference>
<dbReference type="SUPFAM" id="SSF47781">
    <property type="entry name" value="RuvA domain 2-like"/>
    <property type="match status" value="1"/>
</dbReference>
<dbReference type="InterPro" id="IPR004149">
    <property type="entry name" value="Znf_DNAligase_C4"/>
</dbReference>
<dbReference type="EMBL" id="ANHY01000010">
    <property type="protein sequence ID" value="EKV30002.1"/>
    <property type="molecule type" value="Genomic_DNA"/>
</dbReference>
<comment type="caution">
    <text evidence="18">The sequence shown here is derived from an EMBL/GenBank/DDBJ whole genome shotgun (WGS) entry which is preliminary data.</text>
</comment>
<feature type="binding site" evidence="15">
    <location>
        <position position="158"/>
    </location>
    <ligand>
        <name>NAD(+)</name>
        <dbReference type="ChEBI" id="CHEBI:57540"/>
    </ligand>
</feature>
<dbReference type="FunFam" id="2.40.50.140:FF:000012">
    <property type="entry name" value="DNA ligase"/>
    <property type="match status" value="1"/>
</dbReference>
<keyword evidence="8 15" id="KW-0862">Zinc</keyword>